<evidence type="ECO:0000313" key="3">
    <source>
        <dbReference type="Proteomes" id="UP000006898"/>
    </source>
</evidence>
<dbReference type="EMBL" id="FP565575">
    <property type="protein sequence ID" value="CBE68499.1"/>
    <property type="molecule type" value="Genomic_DNA"/>
</dbReference>
<sequence>MPRIDIPHNSKLEEVSRLAIGIGADIQQDRLTFQRWNDESDGGTLYARKRTQGNQRRGHHRPRIPGADKGIGLPILDEIQADPDGRLLLLSQGGGRGFLHPDRLRGVSDRNAQALRGVLFQCPANFFFVPDQQDRQVEFTGGGYGALDGNRGTTVATHRVKGYTGSHTCVPIGNGRLDLLPLHNLPTTIIATGGASAMGQLPLMAVGALRERRGGEGVMSASCSRPRITVTAFWKGHRSSSWISRGLE</sequence>
<proteinExistence type="predicted"/>
<accession>D5MFG8</accession>
<reference evidence="2 3" key="1">
    <citation type="journal article" date="2010" name="Nature">
        <title>Nitrite-driven anaerobic methane oxidation by oxygenic bacteria.</title>
        <authorList>
            <person name="Ettwig K.F."/>
            <person name="Butler M.K."/>
            <person name="Le Paslier D."/>
            <person name="Pelletier E."/>
            <person name="Mangenot S."/>
            <person name="Kuypers M.M.M."/>
            <person name="Schreiber F."/>
            <person name="Dutilh B.E."/>
            <person name="Zedelius J."/>
            <person name="de Beer D."/>
            <person name="Gloerich J."/>
            <person name="Wessels H.J.C.T."/>
            <person name="van Allen T."/>
            <person name="Luesken F."/>
            <person name="Wu M."/>
            <person name="van de Pas-Schoonen K.T."/>
            <person name="Op den Camp H.J.M."/>
            <person name="Janssen-Megens E.M."/>
            <person name="Francoijs K-J."/>
            <person name="Stunnenberg H."/>
            <person name="Weissenbach J."/>
            <person name="Jetten M.S.M."/>
            <person name="Strous M."/>
        </authorList>
    </citation>
    <scope>NUCLEOTIDE SEQUENCE [LARGE SCALE GENOMIC DNA]</scope>
</reference>
<dbReference type="KEGG" id="mox:DAMO_1439"/>
<dbReference type="Proteomes" id="UP000006898">
    <property type="component" value="Chromosome"/>
</dbReference>
<dbReference type="AlphaFoldDB" id="D5MFG8"/>
<gene>
    <name evidence="2" type="ORF">DAMO_1439</name>
</gene>
<protein>
    <submittedName>
        <fullName evidence="2">Uncharacterized protein</fullName>
    </submittedName>
</protein>
<dbReference type="HOGENOM" id="CLU_1118565_0_0_0"/>
<feature type="region of interest" description="Disordered" evidence="1">
    <location>
        <begin position="50"/>
        <end position="69"/>
    </location>
</feature>
<evidence type="ECO:0000256" key="1">
    <source>
        <dbReference type="SAM" id="MobiDB-lite"/>
    </source>
</evidence>
<name>D5MFG8_METO1</name>
<evidence type="ECO:0000313" key="2">
    <source>
        <dbReference type="EMBL" id="CBE68499.1"/>
    </source>
</evidence>
<organism evidence="2 3">
    <name type="scientific">Methylomirabilis oxygeniifera</name>
    <dbReference type="NCBI Taxonomy" id="671143"/>
    <lineage>
        <taxon>Bacteria</taxon>
        <taxon>Candidatus Methylomirabilota</taxon>
        <taxon>Candidatus Methylomirabilia</taxon>
        <taxon>Candidatus Methylomirabilales</taxon>
        <taxon>Candidatus Methylomirabilaceae</taxon>
        <taxon>Candidatus Methylomirabilis</taxon>
    </lineage>
</organism>
<feature type="compositionally biased region" description="Basic residues" evidence="1">
    <location>
        <begin position="50"/>
        <end position="63"/>
    </location>
</feature>